<accession>A0A0P1AMR0</accession>
<proteinExistence type="predicted"/>
<dbReference type="GeneID" id="36409697"/>
<protein>
    <submittedName>
        <fullName evidence="1">Uncharacterized protein</fullName>
    </submittedName>
</protein>
<organism evidence="1 2">
    <name type="scientific">Plasmopara halstedii</name>
    <name type="common">Downy mildew of sunflower</name>
    <dbReference type="NCBI Taxonomy" id="4781"/>
    <lineage>
        <taxon>Eukaryota</taxon>
        <taxon>Sar</taxon>
        <taxon>Stramenopiles</taxon>
        <taxon>Oomycota</taxon>
        <taxon>Peronosporomycetes</taxon>
        <taxon>Peronosporales</taxon>
        <taxon>Peronosporaceae</taxon>
        <taxon>Plasmopara</taxon>
    </lineage>
</organism>
<evidence type="ECO:0000313" key="2">
    <source>
        <dbReference type="Proteomes" id="UP000054928"/>
    </source>
</evidence>
<name>A0A0P1AMR0_PLAHL</name>
<keyword evidence="2" id="KW-1185">Reference proteome</keyword>
<dbReference type="RefSeq" id="XP_024579045.1">
    <property type="nucleotide sequence ID" value="XM_024728583.2"/>
</dbReference>
<reference evidence="2" key="1">
    <citation type="submission" date="2014-09" db="EMBL/GenBank/DDBJ databases">
        <authorList>
            <person name="Sharma Rahul"/>
            <person name="Thines Marco"/>
        </authorList>
    </citation>
    <scope>NUCLEOTIDE SEQUENCE [LARGE SCALE GENOMIC DNA]</scope>
</reference>
<dbReference type="Proteomes" id="UP000054928">
    <property type="component" value="Unassembled WGS sequence"/>
</dbReference>
<dbReference type="AlphaFoldDB" id="A0A0P1AMR0"/>
<dbReference type="EMBL" id="CCYD01000645">
    <property type="protein sequence ID" value="CEG42676.1"/>
    <property type="molecule type" value="Genomic_DNA"/>
</dbReference>
<sequence length="70" mass="8046">MTMTVIHVTFVVEHVIAMALLDHTPNPAALLLSSFKATLDKSYRDTSSMDVQRRVEWWMMRHEGRLDSDG</sequence>
<evidence type="ECO:0000313" key="1">
    <source>
        <dbReference type="EMBL" id="CEG42676.1"/>
    </source>
</evidence>